<dbReference type="PANTHER" id="PTHR47272">
    <property type="entry name" value="DDE_TNP_1_7 DOMAIN-CONTAINING PROTEIN"/>
    <property type="match status" value="1"/>
</dbReference>
<dbReference type="PANTHER" id="PTHR47272:SF1">
    <property type="entry name" value="PIGGYBAC TRANSPOSABLE ELEMENT-DERIVED PROTEIN 3-LIKE"/>
    <property type="match status" value="1"/>
</dbReference>
<organism evidence="2 3">
    <name type="scientific">Rhipicephalus microplus</name>
    <name type="common">Cattle tick</name>
    <name type="synonym">Boophilus microplus</name>
    <dbReference type="NCBI Taxonomy" id="6941"/>
    <lineage>
        <taxon>Eukaryota</taxon>
        <taxon>Metazoa</taxon>
        <taxon>Ecdysozoa</taxon>
        <taxon>Arthropoda</taxon>
        <taxon>Chelicerata</taxon>
        <taxon>Arachnida</taxon>
        <taxon>Acari</taxon>
        <taxon>Parasitiformes</taxon>
        <taxon>Ixodida</taxon>
        <taxon>Ixodoidea</taxon>
        <taxon>Ixodidae</taxon>
        <taxon>Rhipicephalinae</taxon>
        <taxon>Rhipicephalus</taxon>
        <taxon>Boophilus</taxon>
    </lineage>
</organism>
<evidence type="ECO:0000313" key="2">
    <source>
        <dbReference type="EMBL" id="KAH8009861.1"/>
    </source>
</evidence>
<reference evidence="2" key="2">
    <citation type="submission" date="2021-09" db="EMBL/GenBank/DDBJ databases">
        <authorList>
            <person name="Jia N."/>
            <person name="Wang J."/>
            <person name="Shi W."/>
            <person name="Du L."/>
            <person name="Sun Y."/>
            <person name="Zhan W."/>
            <person name="Jiang J."/>
            <person name="Wang Q."/>
            <person name="Zhang B."/>
            <person name="Ji P."/>
            <person name="Sakyi L.B."/>
            <person name="Cui X."/>
            <person name="Yuan T."/>
            <person name="Jiang B."/>
            <person name="Yang W."/>
            <person name="Lam T.T.-Y."/>
            <person name="Chang Q."/>
            <person name="Ding S."/>
            <person name="Wang X."/>
            <person name="Zhu J."/>
            <person name="Ruan X."/>
            <person name="Zhao L."/>
            <person name="Wei J."/>
            <person name="Que T."/>
            <person name="Du C."/>
            <person name="Cheng J."/>
            <person name="Dai P."/>
            <person name="Han X."/>
            <person name="Huang E."/>
            <person name="Gao Y."/>
            <person name="Liu J."/>
            <person name="Shao H."/>
            <person name="Ye R."/>
            <person name="Li L."/>
            <person name="Wei W."/>
            <person name="Wang X."/>
            <person name="Wang C."/>
            <person name="Huo Q."/>
            <person name="Li W."/>
            <person name="Guo W."/>
            <person name="Chen H."/>
            <person name="Chen S."/>
            <person name="Zhou L."/>
            <person name="Zhou L."/>
            <person name="Ni X."/>
            <person name="Tian J."/>
            <person name="Zhou Y."/>
            <person name="Sheng Y."/>
            <person name="Liu T."/>
            <person name="Pan Y."/>
            <person name="Xia L."/>
            <person name="Li J."/>
            <person name="Zhao F."/>
            <person name="Cao W."/>
        </authorList>
    </citation>
    <scope>NUCLEOTIDE SEQUENCE</scope>
    <source>
        <strain evidence="2">Rmic-2018</strain>
        <tissue evidence="2">Larvae</tissue>
    </source>
</reference>
<protein>
    <recommendedName>
        <fullName evidence="1">PiggyBac transposable element-derived protein domain-containing protein</fullName>
    </recommendedName>
</protein>
<dbReference type="Pfam" id="PF13843">
    <property type="entry name" value="DDE_Tnp_1_7"/>
    <property type="match status" value="1"/>
</dbReference>
<name>A0A9J6D737_RHIMP</name>
<comment type="caution">
    <text evidence="2">The sequence shown here is derived from an EMBL/GenBank/DDBJ whole genome shotgun (WGS) entry which is preliminary data.</text>
</comment>
<feature type="domain" description="PiggyBac transposable element-derived protein" evidence="1">
    <location>
        <begin position="25"/>
        <end position="120"/>
    </location>
</feature>
<proteinExistence type="predicted"/>
<sequence>MNLNRILPSDQRKKEEEKFLDLASKRNHRSVQTSTLEVRKLAGIHLLMGIMHLPQVQLYWSRGTRTPSVADHMTRNRFYELRNHLHFVDTSATTACQKEDKLHLVRPIVDCVQAACRALPRSKELSNRRTDDPIFRKM</sequence>
<dbReference type="Proteomes" id="UP000821866">
    <property type="component" value="Chromosome 9"/>
</dbReference>
<reference evidence="2" key="1">
    <citation type="journal article" date="2020" name="Cell">
        <title>Large-Scale Comparative Analyses of Tick Genomes Elucidate Their Genetic Diversity and Vector Capacities.</title>
        <authorList>
            <consortium name="Tick Genome and Microbiome Consortium (TIGMIC)"/>
            <person name="Jia N."/>
            <person name="Wang J."/>
            <person name="Shi W."/>
            <person name="Du L."/>
            <person name="Sun Y."/>
            <person name="Zhan W."/>
            <person name="Jiang J.F."/>
            <person name="Wang Q."/>
            <person name="Zhang B."/>
            <person name="Ji P."/>
            <person name="Bell-Sakyi L."/>
            <person name="Cui X.M."/>
            <person name="Yuan T.T."/>
            <person name="Jiang B.G."/>
            <person name="Yang W.F."/>
            <person name="Lam T.T."/>
            <person name="Chang Q.C."/>
            <person name="Ding S.J."/>
            <person name="Wang X.J."/>
            <person name="Zhu J.G."/>
            <person name="Ruan X.D."/>
            <person name="Zhao L."/>
            <person name="Wei J.T."/>
            <person name="Ye R.Z."/>
            <person name="Que T.C."/>
            <person name="Du C.H."/>
            <person name="Zhou Y.H."/>
            <person name="Cheng J.X."/>
            <person name="Dai P.F."/>
            <person name="Guo W.B."/>
            <person name="Han X.H."/>
            <person name="Huang E.J."/>
            <person name="Li L.F."/>
            <person name="Wei W."/>
            <person name="Gao Y.C."/>
            <person name="Liu J.Z."/>
            <person name="Shao H.Z."/>
            <person name="Wang X."/>
            <person name="Wang C.C."/>
            <person name="Yang T.C."/>
            <person name="Huo Q.B."/>
            <person name="Li W."/>
            <person name="Chen H.Y."/>
            <person name="Chen S.E."/>
            <person name="Zhou L.G."/>
            <person name="Ni X.B."/>
            <person name="Tian J.H."/>
            <person name="Sheng Y."/>
            <person name="Liu T."/>
            <person name="Pan Y.S."/>
            <person name="Xia L.Y."/>
            <person name="Li J."/>
            <person name="Zhao F."/>
            <person name="Cao W.C."/>
        </authorList>
    </citation>
    <scope>NUCLEOTIDE SEQUENCE</scope>
    <source>
        <strain evidence="2">Rmic-2018</strain>
    </source>
</reference>
<keyword evidence="3" id="KW-1185">Reference proteome</keyword>
<dbReference type="InterPro" id="IPR029526">
    <property type="entry name" value="PGBD"/>
</dbReference>
<evidence type="ECO:0000259" key="1">
    <source>
        <dbReference type="Pfam" id="PF13843"/>
    </source>
</evidence>
<evidence type="ECO:0000313" key="3">
    <source>
        <dbReference type="Proteomes" id="UP000821866"/>
    </source>
</evidence>
<accession>A0A9J6D737</accession>
<gene>
    <name evidence="2" type="ORF">HPB51_020546</name>
</gene>
<dbReference type="EMBL" id="JABSTU010000011">
    <property type="protein sequence ID" value="KAH8009861.1"/>
    <property type="molecule type" value="Genomic_DNA"/>
</dbReference>
<dbReference type="AlphaFoldDB" id="A0A9J6D737"/>